<protein>
    <submittedName>
        <fullName evidence="1">Uncharacterized protein</fullName>
    </submittedName>
</protein>
<reference evidence="1 2" key="1">
    <citation type="journal article" date="2019" name="Nat. Ecol. Evol.">
        <title>Megaphylogeny resolves global patterns of mushroom evolution.</title>
        <authorList>
            <person name="Varga T."/>
            <person name="Krizsan K."/>
            <person name="Foldi C."/>
            <person name="Dima B."/>
            <person name="Sanchez-Garcia M."/>
            <person name="Sanchez-Ramirez S."/>
            <person name="Szollosi G.J."/>
            <person name="Szarkandi J.G."/>
            <person name="Papp V."/>
            <person name="Albert L."/>
            <person name="Andreopoulos W."/>
            <person name="Angelini C."/>
            <person name="Antonin V."/>
            <person name="Barry K.W."/>
            <person name="Bougher N.L."/>
            <person name="Buchanan P."/>
            <person name="Buyck B."/>
            <person name="Bense V."/>
            <person name="Catcheside P."/>
            <person name="Chovatia M."/>
            <person name="Cooper J."/>
            <person name="Damon W."/>
            <person name="Desjardin D."/>
            <person name="Finy P."/>
            <person name="Geml J."/>
            <person name="Haridas S."/>
            <person name="Hughes K."/>
            <person name="Justo A."/>
            <person name="Karasinski D."/>
            <person name="Kautmanova I."/>
            <person name="Kiss B."/>
            <person name="Kocsube S."/>
            <person name="Kotiranta H."/>
            <person name="LaButti K.M."/>
            <person name="Lechner B.E."/>
            <person name="Liimatainen K."/>
            <person name="Lipzen A."/>
            <person name="Lukacs Z."/>
            <person name="Mihaltcheva S."/>
            <person name="Morgado L.N."/>
            <person name="Niskanen T."/>
            <person name="Noordeloos M.E."/>
            <person name="Ohm R.A."/>
            <person name="Ortiz-Santana B."/>
            <person name="Ovrebo C."/>
            <person name="Racz N."/>
            <person name="Riley R."/>
            <person name="Savchenko A."/>
            <person name="Shiryaev A."/>
            <person name="Soop K."/>
            <person name="Spirin V."/>
            <person name="Szebenyi C."/>
            <person name="Tomsovsky M."/>
            <person name="Tulloss R.E."/>
            <person name="Uehling J."/>
            <person name="Grigoriev I.V."/>
            <person name="Vagvolgyi C."/>
            <person name="Papp T."/>
            <person name="Martin F.M."/>
            <person name="Miettinen O."/>
            <person name="Hibbett D.S."/>
            <person name="Nagy L.G."/>
        </authorList>
    </citation>
    <scope>NUCLEOTIDE SEQUENCE [LARGE SCALE GENOMIC DNA]</scope>
    <source>
        <strain evidence="1 2">FP101781</strain>
    </source>
</reference>
<gene>
    <name evidence="1" type="ORF">FA13DRAFT_1803260</name>
</gene>
<dbReference type="AlphaFoldDB" id="A0A4Y7SBA8"/>
<sequence>MVSAFILRAGEFPMGIQIAVKDPVARVDAQAYTQIVEPFVHLLSSTKLRAVEIFLHIRHEASPLLQLLDITCHSVDTLINARFLLVPGVSTISREIVEHLDLRRLGLPGSVVADVKVNWAALTDLTLHRGMRVPATLGVLRKCINLVRCKIELEPGSSSLLTPPTNLPAPITLLHLTDMIISGLQPRENFPSPLVLPSLRALDIRDGVETFNDFYGQPPPDISLPEWIRLHGANLGQLTFSYGRLSSPTLLACLGNAPNVLRLDETGERLIQPCLCPKLDGVMIYGPAVQIEAEHWVKFIASRRRENQAGVSYIKTVNVGILAMDPSSAQFVNSTITKILDSLRARGVSVDSVKFYVQRGRPQSD</sequence>
<dbReference type="EMBL" id="QPFP01000239">
    <property type="protein sequence ID" value="TEB18618.1"/>
    <property type="molecule type" value="Genomic_DNA"/>
</dbReference>
<keyword evidence="2" id="KW-1185">Reference proteome</keyword>
<dbReference type="Proteomes" id="UP000298030">
    <property type="component" value="Unassembled WGS sequence"/>
</dbReference>
<evidence type="ECO:0000313" key="2">
    <source>
        <dbReference type="Proteomes" id="UP000298030"/>
    </source>
</evidence>
<dbReference type="STRING" id="71717.A0A4Y7SBA8"/>
<organism evidence="1 2">
    <name type="scientific">Coprinellus micaceus</name>
    <name type="common">Glistening ink-cap mushroom</name>
    <name type="synonym">Coprinus micaceus</name>
    <dbReference type="NCBI Taxonomy" id="71717"/>
    <lineage>
        <taxon>Eukaryota</taxon>
        <taxon>Fungi</taxon>
        <taxon>Dikarya</taxon>
        <taxon>Basidiomycota</taxon>
        <taxon>Agaricomycotina</taxon>
        <taxon>Agaricomycetes</taxon>
        <taxon>Agaricomycetidae</taxon>
        <taxon>Agaricales</taxon>
        <taxon>Agaricineae</taxon>
        <taxon>Psathyrellaceae</taxon>
        <taxon>Coprinellus</taxon>
    </lineage>
</organism>
<evidence type="ECO:0000313" key="1">
    <source>
        <dbReference type="EMBL" id="TEB18618.1"/>
    </source>
</evidence>
<name>A0A4Y7SBA8_COPMI</name>
<accession>A0A4Y7SBA8</accession>
<comment type="caution">
    <text evidence="1">The sequence shown here is derived from an EMBL/GenBank/DDBJ whole genome shotgun (WGS) entry which is preliminary data.</text>
</comment>
<proteinExistence type="predicted"/>